<keyword evidence="3" id="KW-1185">Reference proteome</keyword>
<feature type="compositionally biased region" description="Basic residues" evidence="1">
    <location>
        <begin position="19"/>
        <end position="30"/>
    </location>
</feature>
<dbReference type="Gene3D" id="3.30.1520.10">
    <property type="entry name" value="Phox-like domain"/>
    <property type="match status" value="1"/>
</dbReference>
<proteinExistence type="predicted"/>
<dbReference type="Proteomes" id="UP001165082">
    <property type="component" value="Unassembled WGS sequence"/>
</dbReference>
<dbReference type="SUPFAM" id="SSF64268">
    <property type="entry name" value="PX domain"/>
    <property type="match status" value="1"/>
</dbReference>
<feature type="non-terminal residue" evidence="2">
    <location>
        <position position="1"/>
    </location>
</feature>
<sequence>MSSLANPPPAGESGSSSSKTKRFKPGKALKRISATFGFGGGAKGGAGEVTDLSENAATTSGCPPLSEGEGPSGGEPVLPPPAPPKSSTETTSRSELSISQTQSLPPVRRLSLHSYMTDPKLGPPSPGSVSSGSSASVYLFSPYTVTVTLATSSISISANYVVTLFREETDVVMTTPKHFRHFQALHSAIAKELPGLGINSSFFPKTYSKSSFGISLTADQKSRRVKLLSSWLSRVLLASHSLLPASQSLLHKFLLPPSNLEMLSARKIQSFLKAKRLEELSKCAIEVQRVVRGRRGRVCAVDRHRRLQAMLIQAHVRGRKGRAYTERFRDRVEAAVMIQKIARKNRDVQRFFKFAKEQ</sequence>
<evidence type="ECO:0008006" key="4">
    <source>
        <dbReference type="Google" id="ProtNLM"/>
    </source>
</evidence>
<protein>
    <recommendedName>
        <fullName evidence="4">PX domain-containing protein</fullName>
    </recommendedName>
</protein>
<organism evidence="2 3">
    <name type="scientific">Triparma retinervis</name>
    <dbReference type="NCBI Taxonomy" id="2557542"/>
    <lineage>
        <taxon>Eukaryota</taxon>
        <taxon>Sar</taxon>
        <taxon>Stramenopiles</taxon>
        <taxon>Ochrophyta</taxon>
        <taxon>Bolidophyceae</taxon>
        <taxon>Parmales</taxon>
        <taxon>Triparmaceae</taxon>
        <taxon>Triparma</taxon>
    </lineage>
</organism>
<comment type="caution">
    <text evidence="2">The sequence shown here is derived from an EMBL/GenBank/DDBJ whole genome shotgun (WGS) entry which is preliminary data.</text>
</comment>
<dbReference type="GO" id="GO:0035091">
    <property type="term" value="F:phosphatidylinositol binding"/>
    <property type="evidence" value="ECO:0007669"/>
    <property type="project" value="InterPro"/>
</dbReference>
<feature type="compositionally biased region" description="Gly residues" evidence="1">
    <location>
        <begin position="37"/>
        <end position="47"/>
    </location>
</feature>
<evidence type="ECO:0000313" key="3">
    <source>
        <dbReference type="Proteomes" id="UP001165082"/>
    </source>
</evidence>
<gene>
    <name evidence="2" type="ORF">TrRE_jg8904</name>
</gene>
<feature type="compositionally biased region" description="Low complexity" evidence="1">
    <location>
        <begin position="60"/>
        <end position="69"/>
    </location>
</feature>
<accession>A0A9W7ASN2</accession>
<dbReference type="InterPro" id="IPR036871">
    <property type="entry name" value="PX_dom_sf"/>
</dbReference>
<feature type="region of interest" description="Disordered" evidence="1">
    <location>
        <begin position="1"/>
        <end position="108"/>
    </location>
</feature>
<name>A0A9W7ASN2_9STRA</name>
<evidence type="ECO:0000256" key="1">
    <source>
        <dbReference type="SAM" id="MobiDB-lite"/>
    </source>
</evidence>
<dbReference type="AlphaFoldDB" id="A0A9W7ASN2"/>
<feature type="compositionally biased region" description="Pro residues" evidence="1">
    <location>
        <begin position="1"/>
        <end position="10"/>
    </location>
</feature>
<dbReference type="EMBL" id="BRXZ01001709">
    <property type="protein sequence ID" value="GMH77039.1"/>
    <property type="molecule type" value="Genomic_DNA"/>
</dbReference>
<feature type="compositionally biased region" description="Low complexity" evidence="1">
    <location>
        <begin position="85"/>
        <end position="99"/>
    </location>
</feature>
<reference evidence="2" key="1">
    <citation type="submission" date="2022-07" db="EMBL/GenBank/DDBJ databases">
        <title>Genome analysis of Parmales, a sister group of diatoms, reveals the evolutionary specialization of diatoms from phago-mixotrophs to photoautotrophs.</title>
        <authorList>
            <person name="Ban H."/>
            <person name="Sato S."/>
            <person name="Yoshikawa S."/>
            <person name="Kazumasa Y."/>
            <person name="Nakamura Y."/>
            <person name="Ichinomiya M."/>
            <person name="Saitoh K."/>
            <person name="Sato N."/>
            <person name="Blanc-Mathieu R."/>
            <person name="Endo H."/>
            <person name="Kuwata A."/>
            <person name="Ogata H."/>
        </authorList>
    </citation>
    <scope>NUCLEOTIDE SEQUENCE</scope>
</reference>
<dbReference type="OrthoDB" id="10550695at2759"/>
<evidence type="ECO:0000313" key="2">
    <source>
        <dbReference type="EMBL" id="GMH77039.1"/>
    </source>
</evidence>